<dbReference type="Ensembl" id="ENSCPBT00000042732.1">
    <property type="protein sequence ID" value="ENSCPBP00000036435.1"/>
    <property type="gene ID" value="ENSCPBG00000025309.1"/>
</dbReference>
<dbReference type="InterPro" id="IPR006600">
    <property type="entry name" value="HTH_CenpB_DNA-bd_dom"/>
</dbReference>
<sequence length="499" mass="55884">MVFAYELVINFLYFTIMDTPVRKHKSFSAQEKLYALDQLKKGKQTQLARDLGISESTLQGWKKEEKLHSLPCILEAETGLQGKKVKFANDESLDSALYQWFVQACSEGVPISGPILKAQAEKFDRLINGNESKFKASNGWLDRFKKRHTISQVLVSGEIHSADKEAADSYPIELKKALSRGRTESLLFCVNKSDSHKVRPLMMGKARSPRCFHHVNMKALPFEYTNSKNLFGLICKNSSRRKNLSSCWIIALPTPPAEDLVSHDGKIKVSYLPKNTTSEIQPLDQGIILVFKQNYRHEMIKRMVADNNSSVNTSLASLNLKEVCRFSGKAWDAISAHCIEQCWIKGLGPAFLSSTHDDGNDDEPEFTRFIEDDVHDKMVANVSRKNEAAPPEPEPSGANDDDNDGTSTPPPKVSEAVKHLEAILRWLETQDVDSVKLLQLRSILDFARSQQSVANKGNAHLSHTHTHTHTHTHGCLPCCLPSLHLCCLVECEATLTTMC</sequence>
<dbReference type="SUPFAM" id="SSF48295">
    <property type="entry name" value="TrpR-like"/>
    <property type="match status" value="1"/>
</dbReference>
<dbReference type="InterPro" id="IPR004875">
    <property type="entry name" value="DDE_SF_endonuclease_dom"/>
</dbReference>
<name>A0A8C3IN05_CHRPI</name>
<dbReference type="PANTHER" id="PTHR19303:SF56">
    <property type="entry name" value="TIGGER TRANSPOSABLE ELEMENT-DERIVED PROTEIN 5"/>
    <property type="match status" value="1"/>
</dbReference>
<dbReference type="InterPro" id="IPR036388">
    <property type="entry name" value="WH-like_DNA-bd_sf"/>
</dbReference>
<evidence type="ECO:0000313" key="5">
    <source>
        <dbReference type="Ensembl" id="ENSCPBP00000036435.1"/>
    </source>
</evidence>
<dbReference type="PROSITE" id="PS51253">
    <property type="entry name" value="HTH_CENPB"/>
    <property type="match status" value="1"/>
</dbReference>
<keyword evidence="2" id="KW-0238">DNA-binding</keyword>
<reference evidence="5" key="1">
    <citation type="journal article" date="2015" name="Genome Biol. Evol.">
        <title>Physical Mapping and Refinement of the Painted Turtle Genome (Chrysemys picta) Inform Amniote Genome Evolution and Challenge Turtle-Bird Chromosomal Conservation.</title>
        <authorList>
            <person name="Badenhorst D."/>
            <person name="Hillier L.W."/>
            <person name="Literman R."/>
            <person name="Montiel E.E."/>
            <person name="Radhakrishnan S."/>
            <person name="Shen Y."/>
            <person name="Minx P."/>
            <person name="Janes D.E."/>
            <person name="Warren W.C."/>
            <person name="Edwards S.V."/>
            <person name="Valenzuela N."/>
        </authorList>
    </citation>
    <scope>NUCLEOTIDE SEQUENCE [LARGE SCALE GENOMIC DNA]</scope>
</reference>
<evidence type="ECO:0000256" key="3">
    <source>
        <dbReference type="SAM" id="MobiDB-lite"/>
    </source>
</evidence>
<dbReference type="Pfam" id="PF03184">
    <property type="entry name" value="DDE_1"/>
    <property type="match status" value="1"/>
</dbReference>
<accession>A0A8C3IN05</accession>
<evidence type="ECO:0000256" key="2">
    <source>
        <dbReference type="ARBA" id="ARBA00023125"/>
    </source>
</evidence>
<dbReference type="Gene3D" id="1.10.10.10">
    <property type="entry name" value="Winged helix-like DNA-binding domain superfamily/Winged helix DNA-binding domain"/>
    <property type="match status" value="1"/>
</dbReference>
<evidence type="ECO:0000256" key="1">
    <source>
        <dbReference type="ARBA" id="ARBA00010881"/>
    </source>
</evidence>
<dbReference type="PANTHER" id="PTHR19303">
    <property type="entry name" value="TRANSPOSON"/>
    <property type="match status" value="1"/>
</dbReference>
<dbReference type="InterPro" id="IPR050863">
    <property type="entry name" value="CenT-Element_Derived"/>
</dbReference>
<evidence type="ECO:0000259" key="4">
    <source>
        <dbReference type="PROSITE" id="PS51253"/>
    </source>
</evidence>
<keyword evidence="6" id="KW-1185">Reference proteome</keyword>
<reference evidence="5" key="2">
    <citation type="submission" date="2025-08" db="UniProtKB">
        <authorList>
            <consortium name="Ensembl"/>
        </authorList>
    </citation>
    <scope>IDENTIFICATION</scope>
</reference>
<reference evidence="5" key="3">
    <citation type="submission" date="2025-09" db="UniProtKB">
        <authorList>
            <consortium name="Ensembl"/>
        </authorList>
    </citation>
    <scope>IDENTIFICATION</scope>
</reference>
<dbReference type="InterPro" id="IPR010921">
    <property type="entry name" value="Trp_repressor/repl_initiator"/>
</dbReference>
<dbReference type="Pfam" id="PF03221">
    <property type="entry name" value="HTH_Tnp_Tc5"/>
    <property type="match status" value="1"/>
</dbReference>
<feature type="domain" description="HTH CENPB-type" evidence="4">
    <location>
        <begin position="81"/>
        <end position="154"/>
    </location>
</feature>
<dbReference type="AlphaFoldDB" id="A0A8C3IN05"/>
<protein>
    <recommendedName>
        <fullName evidence="4">HTH CENPB-type domain-containing protein</fullName>
    </recommendedName>
</protein>
<dbReference type="InterPro" id="IPR009057">
    <property type="entry name" value="Homeodomain-like_sf"/>
</dbReference>
<evidence type="ECO:0000313" key="6">
    <source>
        <dbReference type="Proteomes" id="UP000694380"/>
    </source>
</evidence>
<dbReference type="Proteomes" id="UP000694380">
    <property type="component" value="Chromosome 6"/>
</dbReference>
<dbReference type="Gene3D" id="1.10.10.60">
    <property type="entry name" value="Homeodomain-like"/>
    <property type="match status" value="1"/>
</dbReference>
<dbReference type="SMART" id="SM00674">
    <property type="entry name" value="CENPB"/>
    <property type="match status" value="1"/>
</dbReference>
<dbReference type="SUPFAM" id="SSF46689">
    <property type="entry name" value="Homeodomain-like"/>
    <property type="match status" value="1"/>
</dbReference>
<feature type="region of interest" description="Disordered" evidence="3">
    <location>
        <begin position="383"/>
        <end position="413"/>
    </location>
</feature>
<organism evidence="5 6">
    <name type="scientific">Chrysemys picta bellii</name>
    <name type="common">Western painted turtle</name>
    <name type="synonym">Emys bellii</name>
    <dbReference type="NCBI Taxonomy" id="8478"/>
    <lineage>
        <taxon>Eukaryota</taxon>
        <taxon>Metazoa</taxon>
        <taxon>Chordata</taxon>
        <taxon>Craniata</taxon>
        <taxon>Vertebrata</taxon>
        <taxon>Euteleostomi</taxon>
        <taxon>Archelosauria</taxon>
        <taxon>Testudinata</taxon>
        <taxon>Testudines</taxon>
        <taxon>Cryptodira</taxon>
        <taxon>Durocryptodira</taxon>
        <taxon>Testudinoidea</taxon>
        <taxon>Emydidae</taxon>
        <taxon>Chrysemys</taxon>
    </lineage>
</organism>
<dbReference type="GO" id="GO:0005634">
    <property type="term" value="C:nucleus"/>
    <property type="evidence" value="ECO:0007669"/>
    <property type="project" value="TreeGrafter"/>
</dbReference>
<dbReference type="GO" id="GO:0043565">
    <property type="term" value="F:sequence-specific DNA binding"/>
    <property type="evidence" value="ECO:0007669"/>
    <property type="project" value="InterPro"/>
</dbReference>
<comment type="similarity">
    <text evidence="1">Belongs to the tigger transposable element derived protein family.</text>
</comment>
<proteinExistence type="inferred from homology"/>
<dbReference type="GeneTree" id="ENSGT00940000154420"/>